<dbReference type="KEGG" id="aee:IM676_16945"/>
<sequence length="84" mass="9808">MLTPHSSDFPNHQVLQIPLSVRWPILLRLQELMIPCCCHSDGSVEVQVNNLLEAILIRSILMQFLASRYELVDWLERCWDTDNC</sequence>
<reference evidence="2" key="1">
    <citation type="submission" date="2020-10" db="EMBL/GenBank/DDBJ databases">
        <title>Genome-based taxonomic classification of the species Anabaenopsis elenkinii.</title>
        <authorList>
            <person name="Delbaje E."/>
            <person name="Andreote A.P.D."/>
            <person name="Pellegrinetti T.A."/>
            <person name="Cruz R.B."/>
            <person name="Branco L.H.Z."/>
            <person name="Fiore M.F."/>
        </authorList>
    </citation>
    <scope>NUCLEOTIDE SEQUENCE [LARGE SCALE GENOMIC DNA]</scope>
    <source>
        <strain evidence="2">CCIBt3563</strain>
    </source>
</reference>
<proteinExistence type="predicted"/>
<dbReference type="Proteomes" id="UP000593846">
    <property type="component" value="Chromosome"/>
</dbReference>
<evidence type="ECO:0000313" key="1">
    <source>
        <dbReference type="EMBL" id="QOV22341.1"/>
    </source>
</evidence>
<organism evidence="1 2">
    <name type="scientific">Anabaenopsis elenkinii CCIBt3563</name>
    <dbReference type="NCBI Taxonomy" id="2779889"/>
    <lineage>
        <taxon>Bacteria</taxon>
        <taxon>Bacillati</taxon>
        <taxon>Cyanobacteriota</taxon>
        <taxon>Cyanophyceae</taxon>
        <taxon>Nostocales</taxon>
        <taxon>Nodulariaceae</taxon>
        <taxon>Anabaenopsis</taxon>
    </lineage>
</organism>
<evidence type="ECO:0000313" key="2">
    <source>
        <dbReference type="Proteomes" id="UP000593846"/>
    </source>
</evidence>
<dbReference type="InterPro" id="IPR054637">
    <property type="entry name" value="Asr1405_Asl0597-like"/>
</dbReference>
<keyword evidence="2" id="KW-1185">Reference proteome</keyword>
<dbReference type="RefSeq" id="WP_200987973.1">
    <property type="nucleotide sequence ID" value="NZ_CP063311.1"/>
</dbReference>
<gene>
    <name evidence="1" type="ORF">IM676_16945</name>
</gene>
<accession>A0A7S6RCB9</accession>
<dbReference type="AlphaFoldDB" id="A0A7S6RCB9"/>
<name>A0A7S6RCB9_9CYAN</name>
<dbReference type="NCBIfam" id="NF045598">
    <property type="entry name" value="asr1405_asl0597"/>
    <property type="match status" value="1"/>
</dbReference>
<protein>
    <submittedName>
        <fullName evidence="1">Uncharacterized protein</fullName>
    </submittedName>
</protein>
<dbReference type="EMBL" id="CP063311">
    <property type="protein sequence ID" value="QOV22341.1"/>
    <property type="molecule type" value="Genomic_DNA"/>
</dbReference>